<accession>A0A9W7FGE5</accession>
<dbReference type="GO" id="GO:0005524">
    <property type="term" value="F:ATP binding"/>
    <property type="evidence" value="ECO:0007669"/>
    <property type="project" value="UniProtKB-KW"/>
</dbReference>
<dbReference type="GO" id="GO:0003724">
    <property type="term" value="F:RNA helicase activity"/>
    <property type="evidence" value="ECO:0007669"/>
    <property type="project" value="UniProtKB-EC"/>
</dbReference>
<feature type="domain" description="Helicase ATP-binding" evidence="8">
    <location>
        <begin position="144"/>
        <end position="327"/>
    </location>
</feature>
<reference evidence="11" key="1">
    <citation type="journal article" date="2023" name="Commun. Biol.">
        <title>Genome analysis of Parmales, the sister group of diatoms, reveals the evolutionary specialization of diatoms from phago-mixotrophs to photoautotrophs.</title>
        <authorList>
            <person name="Ban H."/>
            <person name="Sato S."/>
            <person name="Yoshikawa S."/>
            <person name="Yamada K."/>
            <person name="Nakamura Y."/>
            <person name="Ichinomiya M."/>
            <person name="Sato N."/>
            <person name="Blanc-Mathieu R."/>
            <person name="Endo H."/>
            <person name="Kuwata A."/>
            <person name="Ogata H."/>
        </authorList>
    </citation>
    <scope>NUCLEOTIDE SEQUENCE [LARGE SCALE GENOMIC DNA]</scope>
    <source>
        <strain evidence="11">NIES 3699</strain>
    </source>
</reference>
<dbReference type="Proteomes" id="UP001165160">
    <property type="component" value="Unassembled WGS sequence"/>
</dbReference>
<dbReference type="AlphaFoldDB" id="A0A9W7FGE5"/>
<evidence type="ECO:0000256" key="3">
    <source>
        <dbReference type="ARBA" id="ARBA00022801"/>
    </source>
</evidence>
<dbReference type="PANTHER" id="PTHR47958">
    <property type="entry name" value="ATP-DEPENDENT RNA HELICASE DBP3"/>
    <property type="match status" value="1"/>
</dbReference>
<feature type="compositionally biased region" description="Gly residues" evidence="7">
    <location>
        <begin position="539"/>
        <end position="550"/>
    </location>
</feature>
<keyword evidence="11" id="KW-1185">Reference proteome</keyword>
<sequence>MYPSSAPPRPPKPPHSQHPPNSTRASRRLVQDLFLTQKNVADDTYFWSLIEGGTNDDDDDNSDNIGKEERIDWKSGVGGGVNFKDYEKIEVVRDGPATEEVGPLKDFKDLEEHVPSYLFDNLTNVDKLSYSIPTPVQKHCIPLALSTSHPHDLMACAQTGSGKTASFLVPLITAISSSTPLPPPLTGLTPVRPRGIVVAPTRELVSQIWGEGRKLCFGGGVKVGCVYGGSPAREQLKMMSLGIDILIATPGRLSDFLNRSIISLAHVDFLVLDEADRMLDMGFEPQINNIVVQGGMKRDRRTLMFSATWKDQVKKMATKYMKEYIFVGVGRVGSPTENVRQDIVLCSSSDQWVKLTAMLPLIIKDERTIVFTQTKQTASWLRHQLFVCGFRTTDIHGDRTQDQRERSLKMFKEGRVEVLVATDVAARGLDVPEVKHVIQFDLPIGRDDFDSYVHRIGRAGRAGNEGRATAMYVAGSETKEGQNGALWPDLCRVMSESKHGAPPWFLELDEQVPVAQDRGFWSGRGRGRGRGGRGRGRGRGGGGRGGGRSYGRGRGRGRGSPGISPYGGGYTTQIYMETHAPVSQHPVSGLISSMSTVDLQPHQYHPQPYPSVYTSSAIPPSSQMTYYTQPQQYYDPAAARGYYIQQGYGSISHQQHHQQQHRGGGNAGGRGGRGTGGSNGM</sequence>
<organism evidence="10 11">
    <name type="scientific">Triparma verrucosa</name>
    <dbReference type="NCBI Taxonomy" id="1606542"/>
    <lineage>
        <taxon>Eukaryota</taxon>
        <taxon>Sar</taxon>
        <taxon>Stramenopiles</taxon>
        <taxon>Ochrophyta</taxon>
        <taxon>Bolidophyceae</taxon>
        <taxon>Parmales</taxon>
        <taxon>Triparmaceae</taxon>
        <taxon>Triparma</taxon>
    </lineage>
</organism>
<evidence type="ECO:0000313" key="11">
    <source>
        <dbReference type="Proteomes" id="UP001165160"/>
    </source>
</evidence>
<name>A0A9W7FGE5_9STRA</name>
<dbReference type="GO" id="GO:0003676">
    <property type="term" value="F:nucleic acid binding"/>
    <property type="evidence" value="ECO:0007669"/>
    <property type="project" value="InterPro"/>
</dbReference>
<keyword evidence="4 6" id="KW-0347">Helicase</keyword>
<dbReference type="EC" id="3.6.4.13" evidence="1"/>
<dbReference type="PROSITE" id="PS00039">
    <property type="entry name" value="DEAD_ATP_HELICASE"/>
    <property type="match status" value="1"/>
</dbReference>
<evidence type="ECO:0000259" key="8">
    <source>
        <dbReference type="PROSITE" id="PS51192"/>
    </source>
</evidence>
<dbReference type="EMBL" id="BRXX01000434">
    <property type="protein sequence ID" value="GMI11844.1"/>
    <property type="molecule type" value="Genomic_DNA"/>
</dbReference>
<evidence type="ECO:0000259" key="9">
    <source>
        <dbReference type="PROSITE" id="PS51194"/>
    </source>
</evidence>
<gene>
    <name evidence="10" type="ORF">TrVE_jg6541</name>
</gene>
<evidence type="ECO:0000256" key="6">
    <source>
        <dbReference type="RuleBase" id="RU000492"/>
    </source>
</evidence>
<evidence type="ECO:0000256" key="1">
    <source>
        <dbReference type="ARBA" id="ARBA00012552"/>
    </source>
</evidence>
<dbReference type="InterPro" id="IPR011545">
    <property type="entry name" value="DEAD/DEAH_box_helicase_dom"/>
</dbReference>
<dbReference type="GO" id="GO:0016787">
    <property type="term" value="F:hydrolase activity"/>
    <property type="evidence" value="ECO:0007669"/>
    <property type="project" value="UniProtKB-KW"/>
</dbReference>
<evidence type="ECO:0000313" key="10">
    <source>
        <dbReference type="EMBL" id="GMI11844.1"/>
    </source>
</evidence>
<dbReference type="InterPro" id="IPR014001">
    <property type="entry name" value="Helicase_ATP-bd"/>
</dbReference>
<proteinExistence type="inferred from homology"/>
<dbReference type="InterPro" id="IPR027417">
    <property type="entry name" value="P-loop_NTPase"/>
</dbReference>
<dbReference type="Pfam" id="PF00270">
    <property type="entry name" value="DEAD"/>
    <property type="match status" value="1"/>
</dbReference>
<protein>
    <recommendedName>
        <fullName evidence="1">RNA helicase</fullName>
        <ecNumber evidence="1">3.6.4.13</ecNumber>
    </recommendedName>
</protein>
<evidence type="ECO:0000256" key="2">
    <source>
        <dbReference type="ARBA" id="ARBA00022741"/>
    </source>
</evidence>
<feature type="region of interest" description="Disordered" evidence="7">
    <location>
        <begin position="651"/>
        <end position="681"/>
    </location>
</feature>
<feature type="region of interest" description="Disordered" evidence="7">
    <location>
        <begin position="517"/>
        <end position="570"/>
    </location>
</feature>
<dbReference type="PROSITE" id="PS51192">
    <property type="entry name" value="HELICASE_ATP_BIND_1"/>
    <property type="match status" value="1"/>
</dbReference>
<dbReference type="Pfam" id="PF00271">
    <property type="entry name" value="Helicase_C"/>
    <property type="match status" value="1"/>
</dbReference>
<feature type="compositionally biased region" description="Pro residues" evidence="7">
    <location>
        <begin position="1"/>
        <end position="17"/>
    </location>
</feature>
<comment type="similarity">
    <text evidence="6">Belongs to the DEAD box helicase family.</text>
</comment>
<feature type="compositionally biased region" description="Basic residues" evidence="7">
    <location>
        <begin position="525"/>
        <end position="538"/>
    </location>
</feature>
<evidence type="ECO:0000256" key="4">
    <source>
        <dbReference type="ARBA" id="ARBA00022806"/>
    </source>
</evidence>
<evidence type="ECO:0000256" key="5">
    <source>
        <dbReference type="ARBA" id="ARBA00022840"/>
    </source>
</evidence>
<feature type="compositionally biased region" description="Gly residues" evidence="7">
    <location>
        <begin position="662"/>
        <end position="681"/>
    </location>
</feature>
<keyword evidence="3 6" id="KW-0378">Hydrolase</keyword>
<keyword evidence="2 6" id="KW-0547">Nucleotide-binding</keyword>
<dbReference type="InterPro" id="IPR000629">
    <property type="entry name" value="RNA-helicase_DEAD-box_CS"/>
</dbReference>
<dbReference type="CDD" id="cd18787">
    <property type="entry name" value="SF2_C_DEAD"/>
    <property type="match status" value="1"/>
</dbReference>
<evidence type="ECO:0000256" key="7">
    <source>
        <dbReference type="SAM" id="MobiDB-lite"/>
    </source>
</evidence>
<dbReference type="Gene3D" id="3.40.50.300">
    <property type="entry name" value="P-loop containing nucleotide triphosphate hydrolases"/>
    <property type="match status" value="2"/>
</dbReference>
<dbReference type="SUPFAM" id="SSF52540">
    <property type="entry name" value="P-loop containing nucleoside triphosphate hydrolases"/>
    <property type="match status" value="2"/>
</dbReference>
<feature type="domain" description="Helicase C-terminal" evidence="9">
    <location>
        <begin position="354"/>
        <end position="509"/>
    </location>
</feature>
<feature type="region of interest" description="Disordered" evidence="7">
    <location>
        <begin position="1"/>
        <end position="26"/>
    </location>
</feature>
<keyword evidence="5 6" id="KW-0067">ATP-binding</keyword>
<dbReference type="SMART" id="SM00490">
    <property type="entry name" value="HELICc"/>
    <property type="match status" value="1"/>
</dbReference>
<comment type="caution">
    <text evidence="10">The sequence shown here is derived from an EMBL/GenBank/DDBJ whole genome shotgun (WGS) entry which is preliminary data.</text>
</comment>
<dbReference type="SMART" id="SM00487">
    <property type="entry name" value="DEXDc"/>
    <property type="match status" value="1"/>
</dbReference>
<dbReference type="InterPro" id="IPR001650">
    <property type="entry name" value="Helicase_C-like"/>
</dbReference>
<dbReference type="PROSITE" id="PS51194">
    <property type="entry name" value="HELICASE_CTER"/>
    <property type="match status" value="1"/>
</dbReference>